<dbReference type="NCBIfam" id="NF001813">
    <property type="entry name" value="PRK00549.1"/>
    <property type="match status" value="1"/>
</dbReference>
<dbReference type="PATRIC" id="fig|1423779.3.peg.1202"/>
<sequence>MDAEIISVGTELVLGQVTNTNVPLLARTLSTLDIKSPHQVTVMDDQEQIVTAIDNARQRASLIFVCGGLGPTTDDVTLKSTAAALGTGLKTDEQHWEWIKGTFKARRIEMLPENIQQARYLAGGTPLANPVGLALGSWYEQDGLVVVVLPGPPAEFRAMLEESVQPRLVEKYGTGRRIASRTLNFLGRPESQLMDEIEAATEQFQDMTVTSYVQPSQIQVRINVYDLPTAQANDLLDQVTAAILAVERPYFFGVGDKCTLVAEVVEQLHARRQTITGAESLTGGLFQSTICSVPGASNVFNGGFVTYAAGAKEKLLGIEPEVIAEHGVVSSQTAAQMAEKSRELLDADFALSFTGVAGPDDLEGHPAGTVWLGLAHRGQPTKTKELHLAAYLGRQAVRNLSVQYGLQMVFQALQG</sequence>
<organism evidence="3 4">
    <name type="scientific">Limosilactobacillus oris DSM 4864</name>
    <dbReference type="NCBI Taxonomy" id="1423779"/>
    <lineage>
        <taxon>Bacteria</taxon>
        <taxon>Bacillati</taxon>
        <taxon>Bacillota</taxon>
        <taxon>Bacilli</taxon>
        <taxon>Lactobacillales</taxon>
        <taxon>Lactobacillaceae</taxon>
        <taxon>Limosilactobacillus</taxon>
    </lineage>
</organism>
<dbReference type="RefSeq" id="WP_056984076.1">
    <property type="nucleotide sequence ID" value="NZ_AZGE01000003.1"/>
</dbReference>
<evidence type="ECO:0000259" key="2">
    <source>
        <dbReference type="SMART" id="SM00852"/>
    </source>
</evidence>
<name>A0A0R1WF36_9LACO</name>
<dbReference type="Pfam" id="PF00994">
    <property type="entry name" value="MoCF_biosynth"/>
    <property type="match status" value="1"/>
</dbReference>
<reference evidence="3 4" key="1">
    <citation type="journal article" date="2015" name="Genome Announc.">
        <title>Expanding the biotechnology potential of lactobacilli through comparative genomics of 213 strains and associated genera.</title>
        <authorList>
            <person name="Sun Z."/>
            <person name="Harris H.M."/>
            <person name="McCann A."/>
            <person name="Guo C."/>
            <person name="Argimon S."/>
            <person name="Zhang W."/>
            <person name="Yang X."/>
            <person name="Jeffery I.B."/>
            <person name="Cooney J.C."/>
            <person name="Kagawa T.F."/>
            <person name="Liu W."/>
            <person name="Song Y."/>
            <person name="Salvetti E."/>
            <person name="Wrobel A."/>
            <person name="Rasinkangas P."/>
            <person name="Parkhill J."/>
            <person name="Rea M.C."/>
            <person name="O'Sullivan O."/>
            <person name="Ritari J."/>
            <person name="Douillard F.P."/>
            <person name="Paul Ross R."/>
            <person name="Yang R."/>
            <person name="Briner A.E."/>
            <person name="Felis G.E."/>
            <person name="de Vos W.M."/>
            <person name="Barrangou R."/>
            <person name="Klaenhammer T.R."/>
            <person name="Caufield P.W."/>
            <person name="Cui Y."/>
            <person name="Zhang H."/>
            <person name="O'Toole P.W."/>
        </authorList>
    </citation>
    <scope>NUCLEOTIDE SEQUENCE [LARGE SCALE GENOMIC DNA]</scope>
    <source>
        <strain evidence="3 4">DSM 4864</strain>
    </source>
</reference>
<dbReference type="PIRSF" id="PIRSF006728">
    <property type="entry name" value="CinA"/>
    <property type="match status" value="1"/>
</dbReference>
<dbReference type="NCBIfam" id="TIGR00200">
    <property type="entry name" value="cinA_nterm"/>
    <property type="match status" value="1"/>
</dbReference>
<dbReference type="EMBL" id="AZGE01000003">
    <property type="protein sequence ID" value="KRM16471.1"/>
    <property type="molecule type" value="Genomic_DNA"/>
</dbReference>
<dbReference type="HAMAP" id="MF_00226_B">
    <property type="entry name" value="CinA_B"/>
    <property type="match status" value="1"/>
</dbReference>
<protein>
    <recommendedName>
        <fullName evidence="1">Putative competence-damage inducible protein</fullName>
    </recommendedName>
</protein>
<dbReference type="NCBIfam" id="TIGR00199">
    <property type="entry name" value="PncC_domain"/>
    <property type="match status" value="1"/>
</dbReference>
<dbReference type="InterPro" id="IPR008136">
    <property type="entry name" value="CinA_C"/>
</dbReference>
<dbReference type="Pfam" id="PF02464">
    <property type="entry name" value="CinA"/>
    <property type="match status" value="1"/>
</dbReference>
<dbReference type="SUPFAM" id="SSF53218">
    <property type="entry name" value="Molybdenum cofactor biosynthesis proteins"/>
    <property type="match status" value="1"/>
</dbReference>
<dbReference type="PANTHER" id="PTHR13939">
    <property type="entry name" value="NICOTINAMIDE-NUCLEOTIDE AMIDOHYDROLASE PNCC"/>
    <property type="match status" value="1"/>
</dbReference>
<dbReference type="SUPFAM" id="SSF142433">
    <property type="entry name" value="CinA-like"/>
    <property type="match status" value="1"/>
</dbReference>
<dbReference type="Proteomes" id="UP000050973">
    <property type="component" value="Unassembled WGS sequence"/>
</dbReference>
<evidence type="ECO:0000256" key="1">
    <source>
        <dbReference type="HAMAP-Rule" id="MF_00226"/>
    </source>
</evidence>
<dbReference type="InterPro" id="IPR001453">
    <property type="entry name" value="MoaB/Mog_dom"/>
</dbReference>
<proteinExistence type="inferred from homology"/>
<comment type="caution">
    <text evidence="3">The sequence shown here is derived from an EMBL/GenBank/DDBJ whole genome shotgun (WGS) entry which is preliminary data.</text>
</comment>
<dbReference type="SMART" id="SM00852">
    <property type="entry name" value="MoCF_biosynth"/>
    <property type="match status" value="1"/>
</dbReference>
<gene>
    <name evidence="1" type="primary">cinA</name>
    <name evidence="3" type="ORF">FC49_GL001169</name>
</gene>
<dbReference type="Gene3D" id="3.90.950.20">
    <property type="entry name" value="CinA-like"/>
    <property type="match status" value="1"/>
</dbReference>
<dbReference type="Pfam" id="PF18146">
    <property type="entry name" value="CinA_KH"/>
    <property type="match status" value="1"/>
</dbReference>
<dbReference type="CDD" id="cd00885">
    <property type="entry name" value="cinA"/>
    <property type="match status" value="1"/>
</dbReference>
<dbReference type="AlphaFoldDB" id="A0A0R1WF36"/>
<evidence type="ECO:0000313" key="3">
    <source>
        <dbReference type="EMBL" id="KRM16471.1"/>
    </source>
</evidence>
<dbReference type="InterPro" id="IPR036425">
    <property type="entry name" value="MoaB/Mog-like_dom_sf"/>
</dbReference>
<dbReference type="InterPro" id="IPR041424">
    <property type="entry name" value="CinA_KH"/>
</dbReference>
<dbReference type="InterPro" id="IPR050101">
    <property type="entry name" value="CinA"/>
</dbReference>
<dbReference type="InterPro" id="IPR008135">
    <property type="entry name" value="Competence-induced_CinA"/>
</dbReference>
<dbReference type="Gene3D" id="3.40.980.10">
    <property type="entry name" value="MoaB/Mog-like domain"/>
    <property type="match status" value="1"/>
</dbReference>
<dbReference type="InterPro" id="IPR036653">
    <property type="entry name" value="CinA-like_C"/>
</dbReference>
<dbReference type="PANTHER" id="PTHR13939:SF0">
    <property type="entry name" value="NMN AMIDOHYDROLASE-LIKE PROTEIN YFAY"/>
    <property type="match status" value="1"/>
</dbReference>
<comment type="similarity">
    <text evidence="1">Belongs to the CinA family.</text>
</comment>
<evidence type="ECO:0000313" key="4">
    <source>
        <dbReference type="Proteomes" id="UP000050973"/>
    </source>
</evidence>
<accession>A0A0R1WF36</accession>
<feature type="domain" description="MoaB/Mog" evidence="2">
    <location>
        <begin position="4"/>
        <end position="171"/>
    </location>
</feature>